<evidence type="ECO:0000256" key="2">
    <source>
        <dbReference type="ARBA" id="ARBA00023242"/>
    </source>
</evidence>
<dbReference type="EMBL" id="GBRH01221785">
    <property type="protein sequence ID" value="JAD76110.1"/>
    <property type="molecule type" value="Transcribed_RNA"/>
</dbReference>
<reference evidence="4" key="2">
    <citation type="journal article" date="2015" name="Data Brief">
        <title>Shoot transcriptome of the giant reed, Arundo donax.</title>
        <authorList>
            <person name="Barrero R.A."/>
            <person name="Guerrero F.D."/>
            <person name="Moolhuijzen P."/>
            <person name="Goolsby J.A."/>
            <person name="Tidwell J."/>
            <person name="Bellgard S.E."/>
            <person name="Bellgard M.I."/>
        </authorList>
    </citation>
    <scope>NUCLEOTIDE SEQUENCE</scope>
    <source>
        <tissue evidence="4">Shoot tissue taken approximately 20 cm above the soil surface</tissue>
    </source>
</reference>
<dbReference type="Pfam" id="PF25879">
    <property type="entry name" value="WHD_LYAR"/>
    <property type="match status" value="1"/>
</dbReference>
<evidence type="ECO:0000313" key="4">
    <source>
        <dbReference type="EMBL" id="JAD76110.1"/>
    </source>
</evidence>
<dbReference type="PROSITE" id="PS51257">
    <property type="entry name" value="PROKAR_LIPOPROTEIN"/>
    <property type="match status" value="1"/>
</dbReference>
<proteinExistence type="predicted"/>
<sequence>MKLKDLKLAVEGHSNSVFSSFSCRHEALLFLKKLQGSRKFNVEGKKIHLVS</sequence>
<accession>A0A0A9CRX8</accession>
<keyword evidence="2" id="KW-0539">Nucleus</keyword>
<evidence type="ECO:0000259" key="3">
    <source>
        <dbReference type="Pfam" id="PF25879"/>
    </source>
</evidence>
<reference evidence="4" key="1">
    <citation type="submission" date="2014-09" db="EMBL/GenBank/DDBJ databases">
        <authorList>
            <person name="Magalhaes I.L.F."/>
            <person name="Oliveira U."/>
            <person name="Santos F.R."/>
            <person name="Vidigal T.H.D.A."/>
            <person name="Brescovit A.D."/>
            <person name="Santos A.J."/>
        </authorList>
    </citation>
    <scope>NUCLEOTIDE SEQUENCE</scope>
    <source>
        <tissue evidence="4">Shoot tissue taken approximately 20 cm above the soil surface</tissue>
    </source>
</reference>
<evidence type="ECO:0000256" key="1">
    <source>
        <dbReference type="ARBA" id="ARBA00004123"/>
    </source>
</evidence>
<organism evidence="4">
    <name type="scientific">Arundo donax</name>
    <name type="common">Giant reed</name>
    <name type="synonym">Donax arundinaceus</name>
    <dbReference type="NCBI Taxonomy" id="35708"/>
    <lineage>
        <taxon>Eukaryota</taxon>
        <taxon>Viridiplantae</taxon>
        <taxon>Streptophyta</taxon>
        <taxon>Embryophyta</taxon>
        <taxon>Tracheophyta</taxon>
        <taxon>Spermatophyta</taxon>
        <taxon>Magnoliopsida</taxon>
        <taxon>Liliopsida</taxon>
        <taxon>Poales</taxon>
        <taxon>Poaceae</taxon>
        <taxon>PACMAD clade</taxon>
        <taxon>Arundinoideae</taxon>
        <taxon>Arundineae</taxon>
        <taxon>Arundo</taxon>
    </lineage>
</organism>
<protein>
    <recommendedName>
        <fullName evidence="3">Cell growth-regulating nucleolar protein-like winged helix domain-containing protein</fullName>
    </recommendedName>
</protein>
<dbReference type="InterPro" id="IPR058719">
    <property type="entry name" value="WHD_LYAR"/>
</dbReference>
<feature type="domain" description="Cell growth-regulating nucleolar protein-like winged helix" evidence="3">
    <location>
        <begin position="1"/>
        <end position="50"/>
    </location>
</feature>
<comment type="subcellular location">
    <subcellularLocation>
        <location evidence="1">Nucleus</location>
    </subcellularLocation>
</comment>
<name>A0A0A9CRX8_ARUDO</name>
<dbReference type="AlphaFoldDB" id="A0A0A9CRX8"/>